<evidence type="ECO:0000256" key="1">
    <source>
        <dbReference type="SAM" id="MobiDB-lite"/>
    </source>
</evidence>
<gene>
    <name evidence="2" type="ORF">MRATA1EN1_LOCUS27787</name>
</gene>
<reference evidence="2" key="1">
    <citation type="submission" date="2023-04" db="EMBL/GenBank/DDBJ databases">
        <authorList>
            <consortium name="ELIXIR-Norway"/>
        </authorList>
    </citation>
    <scope>NUCLEOTIDE SEQUENCE [LARGE SCALE GENOMIC DNA]</scope>
</reference>
<dbReference type="Proteomes" id="UP001176941">
    <property type="component" value="Chromosome 8"/>
</dbReference>
<keyword evidence="3" id="KW-1185">Reference proteome</keyword>
<evidence type="ECO:0000313" key="3">
    <source>
        <dbReference type="Proteomes" id="UP001176941"/>
    </source>
</evidence>
<accession>A0ABN8ZXW3</accession>
<name>A0ABN8ZXW3_RANTA</name>
<protein>
    <submittedName>
        <fullName evidence="2">Uncharacterized protein</fullName>
    </submittedName>
</protein>
<evidence type="ECO:0000313" key="2">
    <source>
        <dbReference type="EMBL" id="CAI9178825.1"/>
    </source>
</evidence>
<dbReference type="EMBL" id="OX459944">
    <property type="protein sequence ID" value="CAI9178825.1"/>
    <property type="molecule type" value="Genomic_DNA"/>
</dbReference>
<sequence length="51" mass="5362">MPEEMNLSDVKQIHQTDGGSTLDTTGAGCTAATETMSLTLMGVVMSFPGLW</sequence>
<feature type="region of interest" description="Disordered" evidence="1">
    <location>
        <begin position="1"/>
        <end position="26"/>
    </location>
</feature>
<organism evidence="2 3">
    <name type="scientific">Rangifer tarandus platyrhynchus</name>
    <name type="common">Svalbard reindeer</name>
    <dbReference type="NCBI Taxonomy" id="3082113"/>
    <lineage>
        <taxon>Eukaryota</taxon>
        <taxon>Metazoa</taxon>
        <taxon>Chordata</taxon>
        <taxon>Craniata</taxon>
        <taxon>Vertebrata</taxon>
        <taxon>Euteleostomi</taxon>
        <taxon>Mammalia</taxon>
        <taxon>Eutheria</taxon>
        <taxon>Laurasiatheria</taxon>
        <taxon>Artiodactyla</taxon>
        <taxon>Ruminantia</taxon>
        <taxon>Pecora</taxon>
        <taxon>Cervidae</taxon>
        <taxon>Odocoileinae</taxon>
        <taxon>Rangifer</taxon>
    </lineage>
</organism>
<proteinExistence type="predicted"/>